<keyword evidence="3" id="KW-1185">Reference proteome</keyword>
<dbReference type="EMBL" id="BGPR01099426">
    <property type="protein sequence ID" value="GBM52647.1"/>
    <property type="molecule type" value="Genomic_DNA"/>
</dbReference>
<accession>A0A4Y2GHK1</accession>
<evidence type="ECO:0000256" key="1">
    <source>
        <dbReference type="SAM" id="Coils"/>
    </source>
</evidence>
<gene>
    <name evidence="2" type="ORF">AVEN_58127_1</name>
</gene>
<proteinExistence type="predicted"/>
<feature type="coiled-coil region" evidence="1">
    <location>
        <begin position="4"/>
        <end position="38"/>
    </location>
</feature>
<dbReference type="Proteomes" id="UP000499080">
    <property type="component" value="Unassembled WGS sequence"/>
</dbReference>
<dbReference type="AlphaFoldDB" id="A0A4Y2GHK1"/>
<sequence length="44" mass="5244">CSEKLAQKKEVENMRFNIERYKEKIELLDKSIKDCKLDISKGKN</sequence>
<evidence type="ECO:0000313" key="3">
    <source>
        <dbReference type="Proteomes" id="UP000499080"/>
    </source>
</evidence>
<organism evidence="2 3">
    <name type="scientific">Araneus ventricosus</name>
    <name type="common">Orbweaver spider</name>
    <name type="synonym">Epeira ventricosa</name>
    <dbReference type="NCBI Taxonomy" id="182803"/>
    <lineage>
        <taxon>Eukaryota</taxon>
        <taxon>Metazoa</taxon>
        <taxon>Ecdysozoa</taxon>
        <taxon>Arthropoda</taxon>
        <taxon>Chelicerata</taxon>
        <taxon>Arachnida</taxon>
        <taxon>Araneae</taxon>
        <taxon>Araneomorphae</taxon>
        <taxon>Entelegynae</taxon>
        <taxon>Araneoidea</taxon>
        <taxon>Araneidae</taxon>
        <taxon>Araneus</taxon>
    </lineage>
</organism>
<protein>
    <submittedName>
        <fullName evidence="2">Uncharacterized protein</fullName>
    </submittedName>
</protein>
<evidence type="ECO:0000313" key="2">
    <source>
        <dbReference type="EMBL" id="GBM52647.1"/>
    </source>
</evidence>
<keyword evidence="1" id="KW-0175">Coiled coil</keyword>
<reference evidence="2 3" key="1">
    <citation type="journal article" date="2019" name="Sci. Rep.">
        <title>Orb-weaving spider Araneus ventricosus genome elucidates the spidroin gene catalogue.</title>
        <authorList>
            <person name="Kono N."/>
            <person name="Nakamura H."/>
            <person name="Ohtoshi R."/>
            <person name="Moran D.A.P."/>
            <person name="Shinohara A."/>
            <person name="Yoshida Y."/>
            <person name="Fujiwara M."/>
            <person name="Mori M."/>
            <person name="Tomita M."/>
            <person name="Arakawa K."/>
        </authorList>
    </citation>
    <scope>NUCLEOTIDE SEQUENCE [LARGE SCALE GENOMIC DNA]</scope>
</reference>
<comment type="caution">
    <text evidence="2">The sequence shown here is derived from an EMBL/GenBank/DDBJ whole genome shotgun (WGS) entry which is preliminary data.</text>
</comment>
<feature type="non-terminal residue" evidence="2">
    <location>
        <position position="1"/>
    </location>
</feature>
<name>A0A4Y2GHK1_ARAVE</name>